<keyword evidence="3" id="KW-1185">Reference proteome</keyword>
<evidence type="ECO:0000313" key="3">
    <source>
        <dbReference type="Proteomes" id="UP000614601"/>
    </source>
</evidence>
<dbReference type="EMBL" id="CAJFCW020000006">
    <property type="protein sequence ID" value="CAG9127371.1"/>
    <property type="molecule type" value="Genomic_DNA"/>
</dbReference>
<feature type="chain" id="PRO_5035682063" description="Cystatin domain-containing protein" evidence="1">
    <location>
        <begin position="27"/>
        <end position="186"/>
    </location>
</feature>
<dbReference type="OrthoDB" id="10373002at2759"/>
<protein>
    <recommendedName>
        <fullName evidence="4">Cystatin domain-containing protein</fullName>
    </recommendedName>
</protein>
<evidence type="ECO:0000313" key="2">
    <source>
        <dbReference type="EMBL" id="CAD5229983.1"/>
    </source>
</evidence>
<reference evidence="2" key="1">
    <citation type="submission" date="2020-09" db="EMBL/GenBank/DDBJ databases">
        <authorList>
            <person name="Kikuchi T."/>
        </authorList>
    </citation>
    <scope>NUCLEOTIDE SEQUENCE</scope>
    <source>
        <strain evidence="2">SH1</strain>
    </source>
</reference>
<comment type="caution">
    <text evidence="2">The sequence shown here is derived from an EMBL/GenBank/DDBJ whole genome shotgun (WGS) entry which is preliminary data.</text>
</comment>
<dbReference type="EMBL" id="CAJFDH010000006">
    <property type="protein sequence ID" value="CAD5229983.1"/>
    <property type="molecule type" value="Genomic_DNA"/>
</dbReference>
<evidence type="ECO:0008006" key="4">
    <source>
        <dbReference type="Google" id="ProtNLM"/>
    </source>
</evidence>
<dbReference type="SUPFAM" id="SSF54403">
    <property type="entry name" value="Cystatin/monellin"/>
    <property type="match status" value="1"/>
</dbReference>
<name>A0A811LS93_9BILA</name>
<evidence type="ECO:0000256" key="1">
    <source>
        <dbReference type="SAM" id="SignalP"/>
    </source>
</evidence>
<organism evidence="2 3">
    <name type="scientific">Bursaphelenchus okinawaensis</name>
    <dbReference type="NCBI Taxonomy" id="465554"/>
    <lineage>
        <taxon>Eukaryota</taxon>
        <taxon>Metazoa</taxon>
        <taxon>Ecdysozoa</taxon>
        <taxon>Nematoda</taxon>
        <taxon>Chromadorea</taxon>
        <taxon>Rhabditida</taxon>
        <taxon>Tylenchina</taxon>
        <taxon>Tylenchomorpha</taxon>
        <taxon>Aphelenchoidea</taxon>
        <taxon>Aphelenchoididae</taxon>
        <taxon>Bursaphelenchus</taxon>
    </lineage>
</organism>
<proteinExistence type="predicted"/>
<dbReference type="AlphaFoldDB" id="A0A811LS93"/>
<dbReference type="Proteomes" id="UP000614601">
    <property type="component" value="Unassembled WGS sequence"/>
</dbReference>
<dbReference type="InterPro" id="IPR046350">
    <property type="entry name" value="Cystatin_sf"/>
</dbReference>
<accession>A0A811LS93</accession>
<dbReference type="Proteomes" id="UP000783686">
    <property type="component" value="Unassembled WGS sequence"/>
</dbReference>
<sequence length="186" mass="21516">MSKLIVYVLLFYVLAILRITFGASLAKENKENDVDQELSNLIEDPDKKNDNTSNGQSFLKKPVSEMTDEELMLWNLLNPSQYVLMDQRDLIIRKPSDPKVKDYAAKAIAKFNSWSPGGEVRLVRVINATGEKTGQVRERLELEVQNIKTKKIDCVFVIIFSVTGKYFDFYFEMCKYPWENAKFNIN</sequence>
<keyword evidence="1" id="KW-0732">Signal</keyword>
<feature type="signal peptide" evidence="1">
    <location>
        <begin position="1"/>
        <end position="26"/>
    </location>
</feature>
<gene>
    <name evidence="2" type="ORF">BOKJ2_LOCUS13908</name>
</gene>